<dbReference type="RefSeq" id="WP_058734987.1">
    <property type="nucleotide sequence ID" value="NZ_LDTD01000230.1"/>
</dbReference>
<evidence type="ECO:0000256" key="4">
    <source>
        <dbReference type="SAM" id="SignalP"/>
    </source>
</evidence>
<evidence type="ECO:0000256" key="1">
    <source>
        <dbReference type="ARBA" id="ARBA00022737"/>
    </source>
</evidence>
<accession>A0A147HR66</accession>
<sequence length="204" mass="21765">MTFRPLFAPALLASALTGAVATPALAQMMQSESYKFLQAVREAKGNDVTNMLDKPGANIINTRDVSTGEGALHIVIKRGDETYLRFLLQKGADPNLRDGRGNTPLLLAVAGGQPEMIRILTAAKANPNLGNSSGETPLIRAVQRHEIGMVRDLMTAGADPDQPDNIAGLTARDYAQQDARNTTIAKLFADTPKKTRAAVAGPKF</sequence>
<dbReference type="Gene3D" id="1.25.40.20">
    <property type="entry name" value="Ankyrin repeat-containing domain"/>
    <property type="match status" value="1"/>
</dbReference>
<protein>
    <submittedName>
        <fullName evidence="5">Ankyrin</fullName>
    </submittedName>
</protein>
<feature type="repeat" description="ANK" evidence="3">
    <location>
        <begin position="133"/>
        <end position="165"/>
    </location>
</feature>
<evidence type="ECO:0000313" key="5">
    <source>
        <dbReference type="EMBL" id="KTT63407.1"/>
    </source>
</evidence>
<dbReference type="Pfam" id="PF12796">
    <property type="entry name" value="Ank_2"/>
    <property type="match status" value="1"/>
</dbReference>
<keyword evidence="2 3" id="KW-0040">ANK repeat</keyword>
<reference evidence="5 6" key="1">
    <citation type="journal article" date="2016" name="Front. Microbiol.">
        <title>Genomic Resource of Rice Seed Associated Bacteria.</title>
        <authorList>
            <person name="Midha S."/>
            <person name="Bansal K."/>
            <person name="Sharma S."/>
            <person name="Kumar N."/>
            <person name="Patil P.P."/>
            <person name="Chaudhry V."/>
            <person name="Patil P.B."/>
        </authorList>
    </citation>
    <scope>NUCLEOTIDE SEQUENCE [LARGE SCALE GENOMIC DNA]</scope>
    <source>
        <strain evidence="5 6">NS319</strain>
    </source>
</reference>
<dbReference type="SMART" id="SM00248">
    <property type="entry name" value="ANK"/>
    <property type="match status" value="3"/>
</dbReference>
<feature type="signal peptide" evidence="4">
    <location>
        <begin position="1"/>
        <end position="26"/>
    </location>
</feature>
<gene>
    <name evidence="5" type="ORF">NS319_19150</name>
</gene>
<dbReference type="EMBL" id="LDTD01000230">
    <property type="protein sequence ID" value="KTT63407.1"/>
    <property type="molecule type" value="Genomic_DNA"/>
</dbReference>
<dbReference type="PANTHER" id="PTHR24171">
    <property type="entry name" value="ANKYRIN REPEAT DOMAIN-CONTAINING PROTEIN 39-RELATED"/>
    <property type="match status" value="1"/>
</dbReference>
<evidence type="ECO:0000256" key="3">
    <source>
        <dbReference type="PROSITE-ProRule" id="PRU00023"/>
    </source>
</evidence>
<dbReference type="AlphaFoldDB" id="A0A147HR66"/>
<dbReference type="GO" id="GO:0085020">
    <property type="term" value="P:protein K6-linked ubiquitination"/>
    <property type="evidence" value="ECO:0007669"/>
    <property type="project" value="TreeGrafter"/>
</dbReference>
<dbReference type="PROSITE" id="PS50297">
    <property type="entry name" value="ANK_REP_REGION"/>
    <property type="match status" value="3"/>
</dbReference>
<feature type="repeat" description="ANK" evidence="3">
    <location>
        <begin position="100"/>
        <end position="132"/>
    </location>
</feature>
<feature type="repeat" description="ANK" evidence="3">
    <location>
        <begin position="67"/>
        <end position="99"/>
    </location>
</feature>
<name>A0A147HR66_9SPHN</name>
<evidence type="ECO:0000313" key="6">
    <source>
        <dbReference type="Proteomes" id="UP000072867"/>
    </source>
</evidence>
<comment type="caution">
    <text evidence="5">The sequence shown here is derived from an EMBL/GenBank/DDBJ whole genome shotgun (WGS) entry which is preliminary data.</text>
</comment>
<dbReference type="PATRIC" id="fig|33051.3.peg.1662"/>
<keyword evidence="4" id="KW-0732">Signal</keyword>
<proteinExistence type="predicted"/>
<dbReference type="GO" id="GO:0004842">
    <property type="term" value="F:ubiquitin-protein transferase activity"/>
    <property type="evidence" value="ECO:0007669"/>
    <property type="project" value="TreeGrafter"/>
</dbReference>
<dbReference type="PANTHER" id="PTHR24171:SF8">
    <property type="entry name" value="BRCA1-ASSOCIATED RING DOMAIN PROTEIN 1"/>
    <property type="match status" value="1"/>
</dbReference>
<evidence type="ECO:0000256" key="2">
    <source>
        <dbReference type="ARBA" id="ARBA00023043"/>
    </source>
</evidence>
<dbReference type="STRING" id="33051.SB4_08185"/>
<dbReference type="InterPro" id="IPR036770">
    <property type="entry name" value="Ankyrin_rpt-contain_sf"/>
</dbReference>
<organism evidence="5 6">
    <name type="scientific">Sphingomonas sanguinis</name>
    <dbReference type="NCBI Taxonomy" id="33051"/>
    <lineage>
        <taxon>Bacteria</taxon>
        <taxon>Pseudomonadati</taxon>
        <taxon>Pseudomonadota</taxon>
        <taxon>Alphaproteobacteria</taxon>
        <taxon>Sphingomonadales</taxon>
        <taxon>Sphingomonadaceae</taxon>
        <taxon>Sphingomonas</taxon>
    </lineage>
</organism>
<dbReference type="PROSITE" id="PS50088">
    <property type="entry name" value="ANK_REPEAT"/>
    <property type="match status" value="3"/>
</dbReference>
<keyword evidence="1" id="KW-0677">Repeat</keyword>
<dbReference type="SUPFAM" id="SSF48403">
    <property type="entry name" value="Ankyrin repeat"/>
    <property type="match status" value="1"/>
</dbReference>
<dbReference type="InterPro" id="IPR002110">
    <property type="entry name" value="Ankyrin_rpt"/>
</dbReference>
<dbReference type="Proteomes" id="UP000072867">
    <property type="component" value="Unassembled WGS sequence"/>
</dbReference>
<feature type="chain" id="PRO_5007547771" evidence="4">
    <location>
        <begin position="27"/>
        <end position="204"/>
    </location>
</feature>